<dbReference type="Gene3D" id="3.40.50.2000">
    <property type="entry name" value="Glycogen Phosphorylase B"/>
    <property type="match status" value="2"/>
</dbReference>
<dbReference type="GO" id="GO:0017000">
    <property type="term" value="P:antibiotic biosynthetic process"/>
    <property type="evidence" value="ECO:0007669"/>
    <property type="project" value="UniProtKB-ARBA"/>
</dbReference>
<dbReference type="FunFam" id="3.40.50.2000:FF:000072">
    <property type="entry name" value="Glycosyl transferase"/>
    <property type="match status" value="1"/>
</dbReference>
<dbReference type="GO" id="GO:0008194">
    <property type="term" value="F:UDP-glycosyltransferase activity"/>
    <property type="evidence" value="ECO:0007669"/>
    <property type="project" value="InterPro"/>
</dbReference>
<dbReference type="CDD" id="cd03784">
    <property type="entry name" value="GT1_Gtf-like"/>
    <property type="match status" value="1"/>
</dbReference>
<evidence type="ECO:0000313" key="6">
    <source>
        <dbReference type="EMBL" id="ANN14444.1"/>
    </source>
</evidence>
<evidence type="ECO:0000259" key="5">
    <source>
        <dbReference type="Pfam" id="PF21036"/>
    </source>
</evidence>
<dbReference type="RefSeq" id="WP_044853505.1">
    <property type="nucleotide sequence ID" value="NZ_CP016174.1"/>
</dbReference>
<dbReference type="GO" id="GO:0016758">
    <property type="term" value="F:hexosyltransferase activity"/>
    <property type="evidence" value="ECO:0007669"/>
    <property type="project" value="UniProtKB-ARBA"/>
</dbReference>
<dbReference type="KEGG" id="aori:SD37_01425"/>
<evidence type="ECO:0000313" key="7">
    <source>
        <dbReference type="Proteomes" id="UP000093695"/>
    </source>
</evidence>
<keyword evidence="2" id="KW-0328">Glycosyltransferase</keyword>
<gene>
    <name evidence="6" type="ORF">SD37_01425</name>
</gene>
<dbReference type="InterPro" id="IPR048284">
    <property type="entry name" value="EryCIII-like_N"/>
</dbReference>
<dbReference type="Proteomes" id="UP000093695">
    <property type="component" value="Chromosome"/>
</dbReference>
<dbReference type="SUPFAM" id="SSF53756">
    <property type="entry name" value="UDP-Glycosyltransferase/glycogen phosphorylase"/>
    <property type="match status" value="1"/>
</dbReference>
<organism evidence="6 7">
    <name type="scientific">Amycolatopsis orientalis</name>
    <name type="common">Nocardia orientalis</name>
    <dbReference type="NCBI Taxonomy" id="31958"/>
    <lineage>
        <taxon>Bacteria</taxon>
        <taxon>Bacillati</taxon>
        <taxon>Actinomycetota</taxon>
        <taxon>Actinomycetes</taxon>
        <taxon>Pseudonocardiales</taxon>
        <taxon>Pseudonocardiaceae</taxon>
        <taxon>Amycolatopsis</taxon>
    </lineage>
</organism>
<dbReference type="Pfam" id="PF21036">
    <property type="entry name" value="EryCIII-like_N"/>
    <property type="match status" value="1"/>
</dbReference>
<name>A0A193BQI0_AMYOR</name>
<sequence length="372" mass="39611">MRILFSCRPAYGHLYPLMPLAIAARDAGHEVLFGTGEAFVDKVRALGFDTHKVGESIQTASDEATRRHGEDNPIEVVLTMFGEILPQATIADLTPLLARLRPDLVVYEMSDIGAATAARRAGIPVLSHVIGRSMPAELMAIAAGRLAPLWDGTTPANLMLGDAGIDLWPDSLRDPELAGIPTLFRLRPVPWNEPGTLPSWLDGRDRPLVYLTLGTVAFGAMDVLRAAIDGLSRLPVDVLVARGPGDPAAVGEVPANVHVTGFVPQAEVLPRADLVVHHGGTGTVLGSLSAGVPQLVLPQGADQFVNAESLEAANAGRALVGDQITADAVEERAKTLLDDRRVREVAAKLRHEIAAMPSPAEVVRRLEEFAAR</sequence>
<dbReference type="InterPro" id="IPR050426">
    <property type="entry name" value="Glycosyltransferase_28"/>
</dbReference>
<dbReference type="EMBL" id="CP016174">
    <property type="protein sequence ID" value="ANN14444.1"/>
    <property type="molecule type" value="Genomic_DNA"/>
</dbReference>
<dbReference type="InterPro" id="IPR010610">
    <property type="entry name" value="EryCIII-like_C"/>
</dbReference>
<reference evidence="6 7" key="1">
    <citation type="journal article" date="2015" name="Genome Announc.">
        <title>Draft Genome Sequence of Norvancomycin-Producing Strain Amycolatopsis orientalis CPCC200066.</title>
        <authorList>
            <person name="Lei X."/>
            <person name="Yuan F."/>
            <person name="Shi Y."/>
            <person name="Li X."/>
            <person name="Wang L."/>
            <person name="Hong B."/>
        </authorList>
    </citation>
    <scope>NUCLEOTIDE SEQUENCE [LARGE SCALE GENOMIC DNA]</scope>
    <source>
        <strain evidence="6 7">B-37</strain>
    </source>
</reference>
<comment type="similarity">
    <text evidence="1">Belongs to the glycosyltransferase 28 family.</text>
</comment>
<keyword evidence="7" id="KW-1185">Reference proteome</keyword>
<feature type="domain" description="Erythromycin biosynthesis protein CIII-like N-terminal" evidence="5">
    <location>
        <begin position="23"/>
        <end position="214"/>
    </location>
</feature>
<accession>A0A193BQI0</accession>
<proteinExistence type="inferred from homology"/>
<dbReference type="Pfam" id="PF06722">
    <property type="entry name" value="EryCIII-like_C"/>
    <property type="match status" value="1"/>
</dbReference>
<evidence type="ECO:0000259" key="4">
    <source>
        <dbReference type="Pfam" id="PF06722"/>
    </source>
</evidence>
<evidence type="ECO:0000256" key="2">
    <source>
        <dbReference type="ARBA" id="ARBA00022676"/>
    </source>
</evidence>
<dbReference type="STRING" id="31958.SD37_01425"/>
<evidence type="ECO:0000256" key="1">
    <source>
        <dbReference type="ARBA" id="ARBA00006962"/>
    </source>
</evidence>
<evidence type="ECO:0000256" key="3">
    <source>
        <dbReference type="ARBA" id="ARBA00022679"/>
    </source>
</evidence>
<feature type="domain" description="Erythromycin biosynthesis protein CIII-like C-terminal" evidence="4">
    <location>
        <begin position="228"/>
        <end position="368"/>
    </location>
</feature>
<keyword evidence="3 6" id="KW-0808">Transferase</keyword>
<dbReference type="AlphaFoldDB" id="A0A193BQI0"/>
<dbReference type="InterPro" id="IPR002213">
    <property type="entry name" value="UDP_glucos_trans"/>
</dbReference>
<protein>
    <submittedName>
        <fullName evidence="6">Glycosyl transferase</fullName>
    </submittedName>
</protein>
<dbReference type="PANTHER" id="PTHR48050:SF13">
    <property type="entry name" value="STEROL 3-BETA-GLUCOSYLTRANSFERASE UGT80A2"/>
    <property type="match status" value="1"/>
</dbReference>
<dbReference type="eggNOG" id="COG1819">
    <property type="taxonomic scope" value="Bacteria"/>
</dbReference>
<dbReference type="PANTHER" id="PTHR48050">
    <property type="entry name" value="STEROL 3-BETA-GLUCOSYLTRANSFERASE"/>
    <property type="match status" value="1"/>
</dbReference>